<proteinExistence type="predicted"/>
<name>A0AAU8IIR5_9BACL</name>
<dbReference type="NCBIfam" id="NF033524">
    <property type="entry name" value="lasso_PadeA_fam"/>
    <property type="match status" value="1"/>
</dbReference>
<accession>A0AAU8IIR5</accession>
<gene>
    <name evidence="2" type="ORF">ABNN70_06665</name>
</gene>
<organism evidence="2">
    <name type="scientific">Sporolactobacillus sp. Y61</name>
    <dbReference type="NCBI Taxonomy" id="3160863"/>
    <lineage>
        <taxon>Bacteria</taxon>
        <taxon>Bacillati</taxon>
        <taxon>Bacillota</taxon>
        <taxon>Bacilli</taxon>
        <taxon>Bacillales</taxon>
        <taxon>Sporolactobacillaceae</taxon>
        <taxon>Sporolactobacillus</taxon>
    </lineage>
</organism>
<protein>
    <submittedName>
        <fullName evidence="2">Paeninodin family lasso peptide</fullName>
    </submittedName>
</protein>
<dbReference type="RefSeq" id="WP_353949201.1">
    <property type="nucleotide sequence ID" value="NZ_CP159510.1"/>
</dbReference>
<feature type="region of interest" description="Disordered" evidence="1">
    <location>
        <begin position="20"/>
        <end position="44"/>
    </location>
</feature>
<dbReference type="AlphaFoldDB" id="A0AAU8IIR5"/>
<dbReference type="InterPro" id="IPR049825">
    <property type="entry name" value="Lasso_PadeA-like"/>
</dbReference>
<evidence type="ECO:0000256" key="1">
    <source>
        <dbReference type="SAM" id="MobiDB-lite"/>
    </source>
</evidence>
<evidence type="ECO:0000313" key="2">
    <source>
        <dbReference type="EMBL" id="XCJ18122.1"/>
    </source>
</evidence>
<reference evidence="2" key="1">
    <citation type="submission" date="2024-06" db="EMBL/GenBank/DDBJ databases">
        <authorList>
            <person name="Fan A."/>
            <person name="Zhang F.Y."/>
            <person name="Zhang L."/>
        </authorList>
    </citation>
    <scope>NUCLEOTIDE SEQUENCE</scope>
    <source>
        <strain evidence="2">Y61</strain>
    </source>
</reference>
<dbReference type="EMBL" id="CP159510">
    <property type="protein sequence ID" value="XCJ18122.1"/>
    <property type="molecule type" value="Genomic_DNA"/>
</dbReference>
<sequence length="44" mass="4767">MNQKLEWKKPEVKVLNVSQTMAAPGPAERDAVESGNHGRGGFDS</sequence>